<evidence type="ECO:0000313" key="1">
    <source>
        <dbReference type="EMBL" id="PIL31927.1"/>
    </source>
</evidence>
<reference evidence="1 2" key="1">
    <citation type="journal article" date="2015" name="Sci. Rep.">
        <title>Chromosome-level genome map provides insights into diverse defense mechanisms in the medicinal fungus Ganoderma sinense.</title>
        <authorList>
            <person name="Zhu Y."/>
            <person name="Xu J."/>
            <person name="Sun C."/>
            <person name="Zhou S."/>
            <person name="Xu H."/>
            <person name="Nelson D.R."/>
            <person name="Qian J."/>
            <person name="Song J."/>
            <person name="Luo H."/>
            <person name="Xiang L."/>
            <person name="Li Y."/>
            <person name="Xu Z."/>
            <person name="Ji A."/>
            <person name="Wang L."/>
            <person name="Lu S."/>
            <person name="Hayward A."/>
            <person name="Sun W."/>
            <person name="Li X."/>
            <person name="Schwartz D.C."/>
            <person name="Wang Y."/>
            <person name="Chen S."/>
        </authorList>
    </citation>
    <scope>NUCLEOTIDE SEQUENCE [LARGE SCALE GENOMIC DNA]</scope>
    <source>
        <strain evidence="1 2">ZZ0214-1</strain>
    </source>
</reference>
<sequence length="251" mass="28405">MRAFDPDHIILTLRSTNGLWLENVAHENIILELQESVLQQWPRGHNSADSRRGKWKIEFAGSPWAAVGQDALWAGKMILALYHCLALNGFTYLATVNVGNLWKPPQLIFVECPSDPAPEFFLMMLSKAGDRLTLMDASYELSEMLGMELRATFPKKITADRATEDGRHVFEIKRSSYGVEVDRSLLIAFVLRFFKSAGFKLAGSVPMGTRSLFSLRERKEIWVFQNAWSRAKELGTRRPSSRQSRNSANGP</sequence>
<dbReference type="Proteomes" id="UP000230002">
    <property type="component" value="Unassembled WGS sequence"/>
</dbReference>
<dbReference type="EMBL" id="AYKW01000012">
    <property type="protein sequence ID" value="PIL31927.1"/>
    <property type="molecule type" value="Genomic_DNA"/>
</dbReference>
<comment type="caution">
    <text evidence="1">The sequence shown here is derived from an EMBL/GenBank/DDBJ whole genome shotgun (WGS) entry which is preliminary data.</text>
</comment>
<name>A0A2G8SDX3_9APHY</name>
<dbReference type="OrthoDB" id="3255427at2759"/>
<dbReference type="AlphaFoldDB" id="A0A2G8SDX3"/>
<proteinExistence type="predicted"/>
<evidence type="ECO:0000313" key="2">
    <source>
        <dbReference type="Proteomes" id="UP000230002"/>
    </source>
</evidence>
<gene>
    <name evidence="1" type="ORF">GSI_06631</name>
</gene>
<keyword evidence="2" id="KW-1185">Reference proteome</keyword>
<organism evidence="1 2">
    <name type="scientific">Ganoderma sinense ZZ0214-1</name>
    <dbReference type="NCBI Taxonomy" id="1077348"/>
    <lineage>
        <taxon>Eukaryota</taxon>
        <taxon>Fungi</taxon>
        <taxon>Dikarya</taxon>
        <taxon>Basidiomycota</taxon>
        <taxon>Agaricomycotina</taxon>
        <taxon>Agaricomycetes</taxon>
        <taxon>Polyporales</taxon>
        <taxon>Polyporaceae</taxon>
        <taxon>Ganoderma</taxon>
    </lineage>
</organism>
<dbReference type="PANTHER" id="PTHR38696">
    <property type="entry name" value="MEDIATOR OF RNA POLYMERASE II TRANSCRIPTION SUBUNIT 13"/>
    <property type="match status" value="1"/>
</dbReference>
<dbReference type="PANTHER" id="PTHR38696:SF1">
    <property type="entry name" value="MEDIATOR OF RNA POLYMERASE II TRANSCRIPTION SUBUNIT 13"/>
    <property type="match status" value="1"/>
</dbReference>
<accession>A0A2G8SDX3</accession>
<protein>
    <submittedName>
        <fullName evidence="1">Uncharacterized protein</fullName>
    </submittedName>
</protein>